<dbReference type="EMBL" id="KB446542">
    <property type="protein sequence ID" value="EME41476.1"/>
    <property type="molecule type" value="Genomic_DNA"/>
</dbReference>
<dbReference type="InterPro" id="IPR004695">
    <property type="entry name" value="SLAC1/Mae1/Ssu1/TehA"/>
</dbReference>
<dbReference type="Proteomes" id="UP000016933">
    <property type="component" value="Unassembled WGS sequence"/>
</dbReference>
<dbReference type="HOGENOM" id="CLU_030057_2_1_1"/>
<dbReference type="GO" id="GO:0016020">
    <property type="term" value="C:membrane"/>
    <property type="evidence" value="ECO:0007669"/>
    <property type="project" value="UniProtKB-SubCell"/>
</dbReference>
<proteinExistence type="predicted"/>
<keyword evidence="8" id="KW-1185">Reference proteome</keyword>
<keyword evidence="4 6" id="KW-0472">Membrane</keyword>
<dbReference type="PANTHER" id="PTHR31162">
    <property type="entry name" value="MALIC ACID TRANSPORT PROTEIN-RELATED"/>
    <property type="match status" value="1"/>
</dbReference>
<sequence>MHQDCSAQATRHNIALEHLHVDLHFKERIKHFTWTWFTMTMATGGVANVLYQVPYRFHGLYTIGCIFFLFNIVLFLFNVTMISMRFYYYPHTFKHSILHPTESLFIPASLISIGTILINVSQYGVSQPSTGDWLLNTMVVLFWVFCGLAVCFSAGIYLVMWSTQTFTVAQMTPIWIFPCYPLLVIGPHAGTLATHLVNRPSDALTMIIGGFVFQGIGFLLSLMIYAAFIYRLMTQKLPQENLRPGMFVSVGPSGFTISGVVSMGHLLPSVATKDFLLEGNGELAAQVSQIASIWFGLWLWGLAFWFFIISVGAHYSCVRKGRMTFAMTFYSYVFPQTALTTATFAIAKALNNRPIAIVGCVMTCLVIVVWFGVFSLMVRAVVVKDILWPQRQEDRAEGGWQTQLAEASTCDVRAHSPISIRLRSATSSGTDHAQPISNDMEEPSPPGMTEIVSDGTLLNMTVPVENPFDSECNKLTGADELV</sequence>
<evidence type="ECO:0000256" key="6">
    <source>
        <dbReference type="SAM" id="Phobius"/>
    </source>
</evidence>
<evidence type="ECO:0000256" key="4">
    <source>
        <dbReference type="ARBA" id="ARBA00023136"/>
    </source>
</evidence>
<dbReference type="STRING" id="675120.N1PJG0"/>
<keyword evidence="3 6" id="KW-1133">Transmembrane helix</keyword>
<comment type="subcellular location">
    <subcellularLocation>
        <location evidence="1">Membrane</location>
        <topology evidence="1">Multi-pass membrane protein</topology>
    </subcellularLocation>
</comment>
<dbReference type="Gene3D" id="1.50.10.150">
    <property type="entry name" value="Voltage-dependent anion channel"/>
    <property type="match status" value="1"/>
</dbReference>
<gene>
    <name evidence="7" type="ORF">DOTSEDRAFT_135232</name>
</gene>
<dbReference type="GO" id="GO:0015140">
    <property type="term" value="F:malate transmembrane transporter activity"/>
    <property type="evidence" value="ECO:0007669"/>
    <property type="project" value="InterPro"/>
</dbReference>
<dbReference type="CDD" id="cd09317">
    <property type="entry name" value="TDT_Mae1_like"/>
    <property type="match status" value="1"/>
</dbReference>
<feature type="transmembrane region" description="Helical" evidence="6">
    <location>
        <begin position="174"/>
        <end position="197"/>
    </location>
</feature>
<evidence type="ECO:0000256" key="5">
    <source>
        <dbReference type="SAM" id="MobiDB-lite"/>
    </source>
</evidence>
<evidence type="ECO:0000256" key="1">
    <source>
        <dbReference type="ARBA" id="ARBA00004141"/>
    </source>
</evidence>
<dbReference type="OMA" id="FYHYPYT"/>
<feature type="transmembrane region" description="Helical" evidence="6">
    <location>
        <begin position="203"/>
        <end position="233"/>
    </location>
</feature>
<organism evidence="7 8">
    <name type="scientific">Dothistroma septosporum (strain NZE10 / CBS 128990)</name>
    <name type="common">Red band needle blight fungus</name>
    <name type="synonym">Mycosphaerella pini</name>
    <dbReference type="NCBI Taxonomy" id="675120"/>
    <lineage>
        <taxon>Eukaryota</taxon>
        <taxon>Fungi</taxon>
        <taxon>Dikarya</taxon>
        <taxon>Ascomycota</taxon>
        <taxon>Pezizomycotina</taxon>
        <taxon>Dothideomycetes</taxon>
        <taxon>Dothideomycetidae</taxon>
        <taxon>Mycosphaerellales</taxon>
        <taxon>Mycosphaerellaceae</taxon>
        <taxon>Dothistroma</taxon>
    </lineage>
</organism>
<dbReference type="OrthoDB" id="2901184at2759"/>
<feature type="transmembrane region" description="Helical" evidence="6">
    <location>
        <begin position="245"/>
        <end position="267"/>
    </location>
</feature>
<name>N1PJG0_DOTSN</name>
<feature type="transmembrane region" description="Helical" evidence="6">
    <location>
        <begin position="287"/>
        <end position="308"/>
    </location>
</feature>
<feature type="transmembrane region" description="Helical" evidence="6">
    <location>
        <begin position="103"/>
        <end position="120"/>
    </location>
</feature>
<dbReference type="Pfam" id="PF03595">
    <property type="entry name" value="SLAC1"/>
    <property type="match status" value="1"/>
</dbReference>
<evidence type="ECO:0000313" key="8">
    <source>
        <dbReference type="Proteomes" id="UP000016933"/>
    </source>
</evidence>
<evidence type="ECO:0000313" key="7">
    <source>
        <dbReference type="EMBL" id="EME41476.1"/>
    </source>
</evidence>
<reference evidence="8" key="1">
    <citation type="journal article" date="2012" name="PLoS Genet.">
        <title>The genomes of the fungal plant pathogens Cladosporium fulvum and Dothistroma septosporum reveal adaptation to different hosts and lifestyles but also signatures of common ancestry.</title>
        <authorList>
            <person name="de Wit P.J.G.M."/>
            <person name="van der Burgt A."/>
            <person name="Oekmen B."/>
            <person name="Stergiopoulos I."/>
            <person name="Abd-Elsalam K.A."/>
            <person name="Aerts A.L."/>
            <person name="Bahkali A.H."/>
            <person name="Beenen H.G."/>
            <person name="Chettri P."/>
            <person name="Cox M.P."/>
            <person name="Datema E."/>
            <person name="de Vries R.P."/>
            <person name="Dhillon B."/>
            <person name="Ganley A.R."/>
            <person name="Griffiths S.A."/>
            <person name="Guo Y."/>
            <person name="Hamelin R.C."/>
            <person name="Henrissat B."/>
            <person name="Kabir M.S."/>
            <person name="Jashni M.K."/>
            <person name="Kema G."/>
            <person name="Klaubauf S."/>
            <person name="Lapidus A."/>
            <person name="Levasseur A."/>
            <person name="Lindquist E."/>
            <person name="Mehrabi R."/>
            <person name="Ohm R.A."/>
            <person name="Owen T.J."/>
            <person name="Salamov A."/>
            <person name="Schwelm A."/>
            <person name="Schijlen E."/>
            <person name="Sun H."/>
            <person name="van den Burg H.A."/>
            <person name="van Ham R.C.H.J."/>
            <person name="Zhang S."/>
            <person name="Goodwin S.B."/>
            <person name="Grigoriev I.V."/>
            <person name="Collemare J."/>
            <person name="Bradshaw R.E."/>
        </authorList>
    </citation>
    <scope>NUCLEOTIDE SEQUENCE [LARGE SCALE GENOMIC DNA]</scope>
    <source>
        <strain evidence="8">NZE10 / CBS 128990</strain>
    </source>
</reference>
<protein>
    <submittedName>
        <fullName evidence="7">Uncharacterized protein</fullName>
    </submittedName>
</protein>
<keyword evidence="2 6" id="KW-0812">Transmembrane</keyword>
<feature type="transmembrane region" description="Helical" evidence="6">
    <location>
        <begin position="34"/>
        <end position="53"/>
    </location>
</feature>
<feature type="transmembrane region" description="Helical" evidence="6">
    <location>
        <begin position="140"/>
        <end position="162"/>
    </location>
</feature>
<feature type="compositionally biased region" description="Polar residues" evidence="5">
    <location>
        <begin position="424"/>
        <end position="437"/>
    </location>
</feature>
<accession>N1PJG0</accession>
<dbReference type="InterPro" id="IPR038665">
    <property type="entry name" value="Voltage-dep_anion_channel_sf"/>
</dbReference>
<feature type="region of interest" description="Disordered" evidence="5">
    <location>
        <begin position="424"/>
        <end position="449"/>
    </location>
</feature>
<reference evidence="7 8" key="2">
    <citation type="journal article" date="2012" name="PLoS Pathog.">
        <title>Diverse lifestyles and strategies of plant pathogenesis encoded in the genomes of eighteen Dothideomycetes fungi.</title>
        <authorList>
            <person name="Ohm R.A."/>
            <person name="Feau N."/>
            <person name="Henrissat B."/>
            <person name="Schoch C.L."/>
            <person name="Horwitz B.A."/>
            <person name="Barry K.W."/>
            <person name="Condon B.J."/>
            <person name="Copeland A.C."/>
            <person name="Dhillon B."/>
            <person name="Glaser F."/>
            <person name="Hesse C.N."/>
            <person name="Kosti I."/>
            <person name="LaButti K."/>
            <person name="Lindquist E.A."/>
            <person name="Lucas S."/>
            <person name="Salamov A.A."/>
            <person name="Bradshaw R.E."/>
            <person name="Ciuffetti L."/>
            <person name="Hamelin R.C."/>
            <person name="Kema G.H.J."/>
            <person name="Lawrence C."/>
            <person name="Scott J.A."/>
            <person name="Spatafora J.W."/>
            <person name="Turgeon B.G."/>
            <person name="de Wit P.J.G.M."/>
            <person name="Zhong S."/>
            <person name="Goodwin S.B."/>
            <person name="Grigoriev I.V."/>
        </authorList>
    </citation>
    <scope>NUCLEOTIDE SEQUENCE [LARGE SCALE GENOMIC DNA]</scope>
    <source>
        <strain evidence="8">NZE10 / CBS 128990</strain>
    </source>
</reference>
<evidence type="ECO:0000256" key="3">
    <source>
        <dbReference type="ARBA" id="ARBA00022989"/>
    </source>
</evidence>
<dbReference type="AlphaFoldDB" id="N1PJG0"/>
<dbReference type="PANTHER" id="PTHR31162:SF3">
    <property type="entry name" value="TRANSPORTER_MALIC ACID TRANSPORT PROTEIN, PUTATIVE-RELATED"/>
    <property type="match status" value="1"/>
</dbReference>
<feature type="transmembrane region" description="Helical" evidence="6">
    <location>
        <begin position="59"/>
        <end position="82"/>
    </location>
</feature>
<dbReference type="eggNOG" id="ENOG502R08Y">
    <property type="taxonomic scope" value="Eukaryota"/>
</dbReference>
<evidence type="ECO:0000256" key="2">
    <source>
        <dbReference type="ARBA" id="ARBA00022692"/>
    </source>
</evidence>
<feature type="transmembrane region" description="Helical" evidence="6">
    <location>
        <begin position="329"/>
        <end position="350"/>
    </location>
</feature>
<dbReference type="InterPro" id="IPR030185">
    <property type="entry name" value="Mae1"/>
</dbReference>
<feature type="transmembrane region" description="Helical" evidence="6">
    <location>
        <begin position="356"/>
        <end position="382"/>
    </location>
</feature>